<dbReference type="EMBL" id="JPKZ01001526">
    <property type="protein sequence ID" value="KHN81432.1"/>
    <property type="molecule type" value="Genomic_DNA"/>
</dbReference>
<comment type="caution">
    <text evidence="2">The sequence shown here is derived from an EMBL/GenBank/DDBJ whole genome shotgun (WGS) entry which is preliminary data.</text>
</comment>
<evidence type="ECO:0000313" key="2">
    <source>
        <dbReference type="EMBL" id="KHN81432.1"/>
    </source>
</evidence>
<accession>A0A0B2VJ12</accession>
<protein>
    <submittedName>
        <fullName evidence="2">Uncharacterized protein</fullName>
    </submittedName>
</protein>
<reference evidence="2 3" key="1">
    <citation type="submission" date="2014-11" db="EMBL/GenBank/DDBJ databases">
        <title>Genetic blueprint of the zoonotic pathogen Toxocara canis.</title>
        <authorList>
            <person name="Zhu X.-Q."/>
            <person name="Korhonen P.K."/>
            <person name="Cai H."/>
            <person name="Young N.D."/>
            <person name="Nejsum P."/>
            <person name="von Samson-Himmelstjerna G."/>
            <person name="Boag P.R."/>
            <person name="Tan P."/>
            <person name="Li Q."/>
            <person name="Min J."/>
            <person name="Yang Y."/>
            <person name="Wang X."/>
            <person name="Fang X."/>
            <person name="Hall R.S."/>
            <person name="Hofmann A."/>
            <person name="Sternberg P.W."/>
            <person name="Jex A.R."/>
            <person name="Gasser R.B."/>
        </authorList>
    </citation>
    <scope>NUCLEOTIDE SEQUENCE [LARGE SCALE GENOMIC DNA]</scope>
    <source>
        <strain evidence="2">PN_DK_2014</strain>
    </source>
</reference>
<sequence>MVVVVYEVLGRIIKRDLRQALEAESVRIDETLIERCVDVAVGAVGTSSPVNLMSVAYYVYKKQFTVRLTLLSFFLLSFFFFF</sequence>
<keyword evidence="1" id="KW-0812">Transmembrane</keyword>
<name>A0A0B2VJ12_TOXCA</name>
<evidence type="ECO:0000256" key="1">
    <source>
        <dbReference type="SAM" id="Phobius"/>
    </source>
</evidence>
<dbReference type="OrthoDB" id="5794188at2759"/>
<keyword evidence="1" id="KW-1133">Transmembrane helix</keyword>
<keyword evidence="3" id="KW-1185">Reference proteome</keyword>
<proteinExistence type="predicted"/>
<dbReference type="AlphaFoldDB" id="A0A0B2VJ12"/>
<organism evidence="2 3">
    <name type="scientific">Toxocara canis</name>
    <name type="common">Canine roundworm</name>
    <dbReference type="NCBI Taxonomy" id="6265"/>
    <lineage>
        <taxon>Eukaryota</taxon>
        <taxon>Metazoa</taxon>
        <taxon>Ecdysozoa</taxon>
        <taxon>Nematoda</taxon>
        <taxon>Chromadorea</taxon>
        <taxon>Rhabditida</taxon>
        <taxon>Spirurina</taxon>
        <taxon>Ascaridomorpha</taxon>
        <taxon>Ascaridoidea</taxon>
        <taxon>Toxocaridae</taxon>
        <taxon>Toxocara</taxon>
    </lineage>
</organism>
<feature type="transmembrane region" description="Helical" evidence="1">
    <location>
        <begin position="64"/>
        <end position="81"/>
    </location>
</feature>
<dbReference type="Proteomes" id="UP000031036">
    <property type="component" value="Unassembled WGS sequence"/>
</dbReference>
<keyword evidence="1" id="KW-0472">Membrane</keyword>
<evidence type="ECO:0000313" key="3">
    <source>
        <dbReference type="Proteomes" id="UP000031036"/>
    </source>
</evidence>
<gene>
    <name evidence="2" type="ORF">Tcan_03057</name>
</gene>